<keyword evidence="1" id="KW-0812">Transmembrane</keyword>
<dbReference type="CDD" id="cd00118">
    <property type="entry name" value="LysM"/>
    <property type="match status" value="2"/>
</dbReference>
<dbReference type="SUPFAM" id="SSF54106">
    <property type="entry name" value="LysM domain"/>
    <property type="match status" value="1"/>
</dbReference>
<dbReference type="GO" id="GO:0004222">
    <property type="term" value="F:metalloendopeptidase activity"/>
    <property type="evidence" value="ECO:0007669"/>
    <property type="project" value="TreeGrafter"/>
</dbReference>
<protein>
    <recommendedName>
        <fullName evidence="2">LysM domain-containing protein</fullName>
    </recommendedName>
</protein>
<dbReference type="PANTHER" id="PTHR21666">
    <property type="entry name" value="PEPTIDASE-RELATED"/>
    <property type="match status" value="1"/>
</dbReference>
<dbReference type="SMART" id="SM00257">
    <property type="entry name" value="LysM"/>
    <property type="match status" value="2"/>
</dbReference>
<dbReference type="PROSITE" id="PS51782">
    <property type="entry name" value="LYSM"/>
    <property type="match status" value="2"/>
</dbReference>
<dbReference type="InterPro" id="IPR050570">
    <property type="entry name" value="Cell_wall_metabolism_enzyme"/>
</dbReference>
<proteinExistence type="predicted"/>
<sequence>MKLITRPLNWVGRFFLWLAVLPAYKFYLTAKKIFTRFYAPQASRHRLVHPFSRRYLTHLTLIIITSFTLAANLNAGEARRQDFNQQSVIFQLIVTEDLGSIEEEGPVIQNNKVSRYLGETGAESKIQIAPGGAEDILPSTAAGGGAVVRPILSPTEENLRRRDEIVYYAVQPGDTISEVAEQFGVSVNTILWENNLSSYQVIRPGDKLAILQTTGIRHKVVRGDTLKSIAKKYSVDEEKIIETNRLASADDLAVGEQLLIPGGAKPYVAPVYTAPKSFYQPTTKVAGVTGSGTMLWPSTCRRITQYFTWRHSGVDIGCSNGSEIYAADGGTVVKGQGGWNGGYGLMITIDHGNGVQTLYGHLSKIYVRVGETVEKGQTIASEGSTGRSTGPHLHFEVRVGGVRKNSLNYVK</sequence>
<dbReference type="Gene3D" id="3.10.350.10">
    <property type="entry name" value="LysM domain"/>
    <property type="match status" value="2"/>
</dbReference>
<dbReference type="Proteomes" id="UP000178240">
    <property type="component" value="Unassembled WGS sequence"/>
</dbReference>
<keyword evidence="1" id="KW-0472">Membrane</keyword>
<dbReference type="STRING" id="1797535.A2744_04690"/>
<evidence type="ECO:0000313" key="4">
    <source>
        <dbReference type="Proteomes" id="UP000178240"/>
    </source>
</evidence>
<evidence type="ECO:0000313" key="3">
    <source>
        <dbReference type="EMBL" id="OGY46259.1"/>
    </source>
</evidence>
<dbReference type="AlphaFoldDB" id="A0A1G1Y1P7"/>
<gene>
    <name evidence="3" type="ORF">A2744_04690</name>
</gene>
<comment type="caution">
    <text evidence="3">The sequence shown here is derived from an EMBL/GenBank/DDBJ whole genome shotgun (WGS) entry which is preliminary data.</text>
</comment>
<dbReference type="Pfam" id="PF01476">
    <property type="entry name" value="LysM"/>
    <property type="match status" value="2"/>
</dbReference>
<dbReference type="EMBL" id="MHIE01000006">
    <property type="protein sequence ID" value="OGY46259.1"/>
    <property type="molecule type" value="Genomic_DNA"/>
</dbReference>
<dbReference type="Gene3D" id="2.70.70.10">
    <property type="entry name" value="Glucose Permease (Domain IIA)"/>
    <property type="match status" value="1"/>
</dbReference>
<organism evidence="3 4">
    <name type="scientific">Candidatus Buchananbacteria bacterium RIFCSPHIGHO2_01_FULL_44_11</name>
    <dbReference type="NCBI Taxonomy" id="1797535"/>
    <lineage>
        <taxon>Bacteria</taxon>
        <taxon>Candidatus Buchananiibacteriota</taxon>
    </lineage>
</organism>
<dbReference type="Pfam" id="PF01551">
    <property type="entry name" value="Peptidase_M23"/>
    <property type="match status" value="1"/>
</dbReference>
<dbReference type="CDD" id="cd12797">
    <property type="entry name" value="M23_peptidase"/>
    <property type="match status" value="1"/>
</dbReference>
<dbReference type="InterPro" id="IPR011055">
    <property type="entry name" value="Dup_hybrid_motif"/>
</dbReference>
<name>A0A1G1Y1P7_9BACT</name>
<dbReference type="InterPro" id="IPR018392">
    <property type="entry name" value="LysM"/>
</dbReference>
<dbReference type="InterPro" id="IPR036779">
    <property type="entry name" value="LysM_dom_sf"/>
</dbReference>
<dbReference type="PANTHER" id="PTHR21666:SF270">
    <property type="entry name" value="MUREIN HYDROLASE ACTIVATOR ENVC"/>
    <property type="match status" value="1"/>
</dbReference>
<feature type="domain" description="LysM" evidence="2">
    <location>
        <begin position="216"/>
        <end position="260"/>
    </location>
</feature>
<evidence type="ECO:0000259" key="2">
    <source>
        <dbReference type="PROSITE" id="PS51782"/>
    </source>
</evidence>
<feature type="transmembrane region" description="Helical" evidence="1">
    <location>
        <begin position="55"/>
        <end position="75"/>
    </location>
</feature>
<dbReference type="InterPro" id="IPR016047">
    <property type="entry name" value="M23ase_b-sheet_dom"/>
</dbReference>
<reference evidence="3 4" key="1">
    <citation type="journal article" date="2016" name="Nat. Commun.">
        <title>Thousands of microbial genomes shed light on interconnected biogeochemical processes in an aquifer system.</title>
        <authorList>
            <person name="Anantharaman K."/>
            <person name="Brown C.T."/>
            <person name="Hug L.A."/>
            <person name="Sharon I."/>
            <person name="Castelle C.J."/>
            <person name="Probst A.J."/>
            <person name="Thomas B.C."/>
            <person name="Singh A."/>
            <person name="Wilkins M.J."/>
            <person name="Karaoz U."/>
            <person name="Brodie E.L."/>
            <person name="Williams K.H."/>
            <person name="Hubbard S.S."/>
            <person name="Banfield J.F."/>
        </authorList>
    </citation>
    <scope>NUCLEOTIDE SEQUENCE [LARGE SCALE GENOMIC DNA]</scope>
</reference>
<accession>A0A1G1Y1P7</accession>
<feature type="transmembrane region" description="Helical" evidence="1">
    <location>
        <begin position="14"/>
        <end position="34"/>
    </location>
</feature>
<evidence type="ECO:0000256" key="1">
    <source>
        <dbReference type="SAM" id="Phobius"/>
    </source>
</evidence>
<keyword evidence="1" id="KW-1133">Transmembrane helix</keyword>
<feature type="domain" description="LysM" evidence="2">
    <location>
        <begin position="166"/>
        <end position="210"/>
    </location>
</feature>
<dbReference type="SUPFAM" id="SSF51261">
    <property type="entry name" value="Duplicated hybrid motif"/>
    <property type="match status" value="1"/>
</dbReference>